<evidence type="ECO:0000313" key="7">
    <source>
        <dbReference type="Proteomes" id="UP000006637"/>
    </source>
</evidence>
<dbReference type="Gene3D" id="1.20.120.520">
    <property type="entry name" value="nmb1532 protein domain like"/>
    <property type="match status" value="1"/>
</dbReference>
<evidence type="ECO:0000256" key="4">
    <source>
        <dbReference type="ARBA" id="ARBA00023004"/>
    </source>
</evidence>
<dbReference type="PANTHER" id="PTHR36438">
    <property type="entry name" value="IRON-SULFUR CLUSTER REPAIR PROTEIN YTFE"/>
    <property type="match status" value="1"/>
</dbReference>
<sequence length="234" mass="26375">MISAERRVDELVVERPARSRVFERFGIDYCCGGGVPLREACEVAGVEPEVVISELERLDFGPEEGPAVAEMGVEEMVDHIVRVHHDYLREELPRLGAMVEKVARVHGGSHPELYELCEVFAELRGELEEHTEKEERVLFPACIELASGRRPAALGYVRALVSSLVSEHVESGEGLRSIREITRGYRVPEDACNTYRAMLDGLAELERDTHEHVFKENSLLFPRVVAAEEALERR</sequence>
<dbReference type="OrthoDB" id="9797132at2"/>
<dbReference type="Pfam" id="PF01814">
    <property type="entry name" value="Hemerythrin"/>
    <property type="match status" value="1"/>
</dbReference>
<dbReference type="AlphaFoldDB" id="Q1AWS4"/>
<name>Q1AWS4_RUBXD</name>
<evidence type="ECO:0000313" key="6">
    <source>
        <dbReference type="EMBL" id="ABG04154.1"/>
    </source>
</evidence>
<dbReference type="PhylomeDB" id="Q1AWS4"/>
<dbReference type="HOGENOM" id="CLU_076075_0_1_11"/>
<dbReference type="eggNOG" id="COG2846">
    <property type="taxonomic scope" value="Bacteria"/>
</dbReference>
<protein>
    <recommendedName>
        <fullName evidence="5">Hemerythrin-like domain-containing protein</fullName>
    </recommendedName>
</protein>
<dbReference type="InterPro" id="IPR012312">
    <property type="entry name" value="Hemerythrin-like"/>
</dbReference>
<dbReference type="GO" id="GO:0005737">
    <property type="term" value="C:cytoplasm"/>
    <property type="evidence" value="ECO:0007669"/>
    <property type="project" value="UniProtKB-SubCell"/>
</dbReference>
<dbReference type="KEGG" id="rxy:Rxyl_1188"/>
<dbReference type="STRING" id="266117.Rxyl_1188"/>
<dbReference type="NCBIfam" id="TIGR03652">
    <property type="entry name" value="FeS_repair_RIC"/>
    <property type="match status" value="1"/>
</dbReference>
<dbReference type="Pfam" id="PF04405">
    <property type="entry name" value="ScdA_N"/>
    <property type="match status" value="1"/>
</dbReference>
<gene>
    <name evidence="6" type="ordered locus">Rxyl_1188</name>
</gene>
<evidence type="ECO:0000256" key="2">
    <source>
        <dbReference type="ARBA" id="ARBA00022490"/>
    </source>
</evidence>
<keyword evidence="3" id="KW-0479">Metal-binding</keyword>
<proteinExistence type="predicted"/>
<keyword evidence="2" id="KW-0963">Cytoplasm</keyword>
<comment type="subcellular location">
    <subcellularLocation>
        <location evidence="1">Cytoplasm</location>
    </subcellularLocation>
</comment>
<evidence type="ECO:0000256" key="3">
    <source>
        <dbReference type="ARBA" id="ARBA00022723"/>
    </source>
</evidence>
<dbReference type="Proteomes" id="UP000006637">
    <property type="component" value="Chromosome"/>
</dbReference>
<feature type="domain" description="Hemerythrin-like" evidence="5">
    <location>
        <begin position="78"/>
        <end position="223"/>
    </location>
</feature>
<accession>Q1AWS4</accession>
<dbReference type="InterPro" id="IPR019903">
    <property type="entry name" value="RIC_family"/>
</dbReference>
<keyword evidence="4" id="KW-0408">Iron</keyword>
<organism evidence="6 7">
    <name type="scientific">Rubrobacter xylanophilus (strain DSM 9941 / JCM 11954 / NBRC 16129 / PRD-1)</name>
    <dbReference type="NCBI Taxonomy" id="266117"/>
    <lineage>
        <taxon>Bacteria</taxon>
        <taxon>Bacillati</taxon>
        <taxon>Actinomycetota</taxon>
        <taxon>Rubrobacteria</taxon>
        <taxon>Rubrobacterales</taxon>
        <taxon>Rubrobacteraceae</taxon>
        <taxon>Rubrobacter</taxon>
    </lineage>
</organism>
<dbReference type="PANTHER" id="PTHR36438:SF1">
    <property type="entry name" value="IRON-SULFUR CLUSTER REPAIR PROTEIN YTFE"/>
    <property type="match status" value="1"/>
</dbReference>
<dbReference type="GO" id="GO:0046872">
    <property type="term" value="F:metal ion binding"/>
    <property type="evidence" value="ECO:0007669"/>
    <property type="project" value="UniProtKB-KW"/>
</dbReference>
<dbReference type="EMBL" id="CP000386">
    <property type="protein sequence ID" value="ABG04154.1"/>
    <property type="molecule type" value="Genomic_DNA"/>
</dbReference>
<evidence type="ECO:0000256" key="1">
    <source>
        <dbReference type="ARBA" id="ARBA00004496"/>
    </source>
</evidence>
<reference evidence="6 7" key="1">
    <citation type="submission" date="2006-06" db="EMBL/GenBank/DDBJ databases">
        <title>Complete sequence of Rubrobacter xylanophilus DSM 9941.</title>
        <authorList>
            <consortium name="US DOE Joint Genome Institute"/>
            <person name="Copeland A."/>
            <person name="Lucas S."/>
            <person name="Lapidus A."/>
            <person name="Barry K."/>
            <person name="Detter J.C."/>
            <person name="Glavina del Rio T."/>
            <person name="Hammon N."/>
            <person name="Israni S."/>
            <person name="Dalin E."/>
            <person name="Tice H."/>
            <person name="Pitluck S."/>
            <person name="Munk A.C."/>
            <person name="Brettin T."/>
            <person name="Bruce D."/>
            <person name="Han C."/>
            <person name="Tapia R."/>
            <person name="Gilna P."/>
            <person name="Schmutz J."/>
            <person name="Larimer F."/>
            <person name="Land M."/>
            <person name="Hauser L."/>
            <person name="Kyrpides N."/>
            <person name="Lykidis A."/>
            <person name="da Costa M.S."/>
            <person name="Rainey F.A."/>
            <person name="Empadinhas N."/>
            <person name="Jolivet E."/>
            <person name="Battista J.R."/>
            <person name="Richardson P."/>
        </authorList>
    </citation>
    <scope>NUCLEOTIDE SEQUENCE [LARGE SCALE GENOMIC DNA]</scope>
    <source>
        <strain evidence="7">DSM 9941 / NBRC 16129 / PRD-1</strain>
    </source>
</reference>
<evidence type="ECO:0000259" key="5">
    <source>
        <dbReference type="Pfam" id="PF01814"/>
    </source>
</evidence>
<dbReference type="RefSeq" id="WP_011564172.1">
    <property type="nucleotide sequence ID" value="NC_008148.1"/>
</dbReference>
<keyword evidence="7" id="KW-1185">Reference proteome</keyword>